<keyword evidence="5" id="KW-0798">TonB box</keyword>
<dbReference type="NCBIfam" id="TIGR01782">
    <property type="entry name" value="TonB-Xanth-Caul"/>
    <property type="match status" value="1"/>
</dbReference>
<dbReference type="PANTHER" id="PTHR40980:SF4">
    <property type="entry name" value="TONB-DEPENDENT RECEPTOR-LIKE BETA-BARREL DOMAIN-CONTAINING PROTEIN"/>
    <property type="match status" value="1"/>
</dbReference>
<evidence type="ECO:0000259" key="9">
    <source>
        <dbReference type="Pfam" id="PF07715"/>
    </source>
</evidence>
<accession>A0A7W9WW23</accession>
<evidence type="ECO:0000256" key="1">
    <source>
        <dbReference type="ARBA" id="ARBA00004442"/>
    </source>
</evidence>
<dbReference type="Pfam" id="PF00593">
    <property type="entry name" value="TonB_dep_Rec_b-barrel"/>
    <property type="match status" value="1"/>
</dbReference>
<evidence type="ECO:0000313" key="11">
    <source>
        <dbReference type="Proteomes" id="UP000540787"/>
    </source>
</evidence>
<dbReference type="PANTHER" id="PTHR40980">
    <property type="entry name" value="PLUG DOMAIN-CONTAINING PROTEIN"/>
    <property type="match status" value="1"/>
</dbReference>
<evidence type="ECO:0000313" key="10">
    <source>
        <dbReference type="EMBL" id="MBB6132694.1"/>
    </source>
</evidence>
<comment type="similarity">
    <text evidence="2 5">Belongs to the TonB-dependent receptor family.</text>
</comment>
<dbReference type="SUPFAM" id="SSF56935">
    <property type="entry name" value="Porins"/>
    <property type="match status" value="1"/>
</dbReference>
<comment type="caution">
    <text evidence="10">The sequence shown here is derived from an EMBL/GenBank/DDBJ whole genome shotgun (WGS) entry which is preliminary data.</text>
</comment>
<evidence type="ECO:0000256" key="5">
    <source>
        <dbReference type="RuleBase" id="RU003357"/>
    </source>
</evidence>
<feature type="domain" description="TonB-dependent receptor plug" evidence="9">
    <location>
        <begin position="60"/>
        <end position="171"/>
    </location>
</feature>
<evidence type="ECO:0000256" key="2">
    <source>
        <dbReference type="ARBA" id="ARBA00009810"/>
    </source>
</evidence>
<organism evidence="10 11">
    <name type="scientific">Massilia aurea</name>
    <dbReference type="NCBI Taxonomy" id="373040"/>
    <lineage>
        <taxon>Bacteria</taxon>
        <taxon>Pseudomonadati</taxon>
        <taxon>Pseudomonadota</taxon>
        <taxon>Betaproteobacteria</taxon>
        <taxon>Burkholderiales</taxon>
        <taxon>Oxalobacteraceae</taxon>
        <taxon>Telluria group</taxon>
        <taxon>Massilia</taxon>
    </lineage>
</organism>
<dbReference type="InterPro" id="IPR000531">
    <property type="entry name" value="Beta-barrel_TonB"/>
</dbReference>
<dbReference type="AlphaFoldDB" id="A0A7W9WW23"/>
<evidence type="ECO:0000256" key="7">
    <source>
        <dbReference type="SAM" id="SignalP"/>
    </source>
</evidence>
<protein>
    <submittedName>
        <fullName evidence="10">Iron complex outermembrane receptor protein</fullName>
    </submittedName>
</protein>
<dbReference type="Proteomes" id="UP000540787">
    <property type="component" value="Unassembled WGS sequence"/>
</dbReference>
<feature type="domain" description="TonB-dependent receptor-like beta-barrel" evidence="8">
    <location>
        <begin position="476"/>
        <end position="974"/>
    </location>
</feature>
<reference evidence="10 11" key="1">
    <citation type="submission" date="2020-08" db="EMBL/GenBank/DDBJ databases">
        <title>The Agave Microbiome: Exploring the role of microbial communities in plant adaptations to desert environments.</title>
        <authorList>
            <person name="Partida-Martinez L.P."/>
        </authorList>
    </citation>
    <scope>NUCLEOTIDE SEQUENCE [LARGE SCALE GENOMIC DNA]</scope>
    <source>
        <strain evidence="10 11">AT3.2</strain>
    </source>
</reference>
<dbReference type="Gene3D" id="2.40.170.20">
    <property type="entry name" value="TonB-dependent receptor, beta-barrel domain"/>
    <property type="match status" value="1"/>
</dbReference>
<keyword evidence="10" id="KW-0675">Receptor</keyword>
<evidence type="ECO:0000259" key="8">
    <source>
        <dbReference type="Pfam" id="PF00593"/>
    </source>
</evidence>
<keyword evidence="11" id="KW-1185">Reference proteome</keyword>
<name>A0A7W9WW23_9BURK</name>
<dbReference type="Gene3D" id="2.170.130.10">
    <property type="entry name" value="TonB-dependent receptor, plug domain"/>
    <property type="match status" value="1"/>
</dbReference>
<feature type="region of interest" description="Disordered" evidence="6">
    <location>
        <begin position="537"/>
        <end position="572"/>
    </location>
</feature>
<proteinExistence type="inferred from homology"/>
<feature type="compositionally biased region" description="Polar residues" evidence="6">
    <location>
        <begin position="561"/>
        <end position="572"/>
    </location>
</feature>
<evidence type="ECO:0000256" key="4">
    <source>
        <dbReference type="ARBA" id="ARBA00023237"/>
    </source>
</evidence>
<dbReference type="InterPro" id="IPR012910">
    <property type="entry name" value="Plug_dom"/>
</dbReference>
<dbReference type="InterPro" id="IPR037066">
    <property type="entry name" value="Plug_dom_sf"/>
</dbReference>
<dbReference type="InterPro" id="IPR036942">
    <property type="entry name" value="Beta-barrel_TonB_sf"/>
</dbReference>
<comment type="subcellular location">
    <subcellularLocation>
        <location evidence="1 5">Cell outer membrane</location>
    </subcellularLocation>
</comment>
<sequence>MMFKQKPLAAAVSMAVWSLATLPVLAQAQAQDQETPAAVPMQTVEVTGIRASLARSLAVKRDASANVEVITAEDVGKMPDKNLADSLQRLAGVAVRTDYDEAEKVSMRGTNPDMSLIIFNGHAVSSADWYVADQGSSSRSTSLSLMPSHVLQQAVVYKTSQANIVDGGLAGTINVSTRKPLSAKENLSGVISVGASYADLPGRYAPDMNGSVNWKNEAGTFGVLAALFAEKRYVRRDSVSRFAYGTNSGWDVINTSTMKGITDASLAGTGYTAADLNGVRLPGSMSSEFVESVRDRKGGMLSLQFKPNRDLDVTLTGFHSSMDADNHGRLTSSAIYSMLLGKNAPLGSTVATAANTSSNGKQVFAQIRNPVIVNETTVYGNQLKVLKAADIVFPDGTTPQYVGNSEGFYRDGAKAESSFLDLDAKYRVNDDLTIKTLLSSTRGVGTTELDQGLTLARYGTGISYALGSLHDAPFVQYQNAGGNQPGLNADGSGYTIVDRAASGVRTVDKEWSAQLDAEYRVDRGIFQSLESGVRFSDHKRTSARRGPAFRNGITLDPVTGRVTSNTPTPTTGWQAFPGDFGNGLDGPAGWDNTGFTYTPEAIKDYIAGNTKVTSDAFERRVSSEIDMQERQSAAYLMANLERDRWSGNVGVRFSRTEVKANIATPIPVGACQRVAPGQAPVTCAAYPGAITDAGDATPFYDGTSFNPLAGVLYYKTPTKRTFDNWLPSLNVRYDMGNDMLARFGVSRTIGRQNYNLLGSGFGTPGCDANGCRVTGPNPDLEPQTADNVDLSWSWYFAPRSIVALSVFHSSIDGYPKTGAVGSTTIDLQDPRDQTVKSFFINTASQQGAKINGIELQYEQPFGQTNFGFTSNISRAKTKVDDGRPMVGASEWTGNLGLYYEDRKLSARLVANYRGEYVNSTTAPAPTANSQGLTVINGVAMPTAPTYADAVTTLALSANYYFTDNLELAFSATNLTNAKRAQYRYSEEEQQKLDVSGRQYYLNLRYKF</sequence>
<feature type="signal peptide" evidence="7">
    <location>
        <begin position="1"/>
        <end position="26"/>
    </location>
</feature>
<keyword evidence="3 5" id="KW-0472">Membrane</keyword>
<dbReference type="GO" id="GO:0009279">
    <property type="term" value="C:cell outer membrane"/>
    <property type="evidence" value="ECO:0007669"/>
    <property type="project" value="UniProtKB-SubCell"/>
</dbReference>
<dbReference type="EMBL" id="JACHBX010000001">
    <property type="protein sequence ID" value="MBB6132694.1"/>
    <property type="molecule type" value="Genomic_DNA"/>
</dbReference>
<evidence type="ECO:0000256" key="6">
    <source>
        <dbReference type="SAM" id="MobiDB-lite"/>
    </source>
</evidence>
<feature type="chain" id="PRO_5031094489" evidence="7">
    <location>
        <begin position="27"/>
        <end position="1007"/>
    </location>
</feature>
<dbReference type="InterPro" id="IPR010104">
    <property type="entry name" value="TonB_rcpt_bac"/>
</dbReference>
<gene>
    <name evidence="10" type="ORF">HD842_000805</name>
</gene>
<keyword evidence="7" id="KW-0732">Signal</keyword>
<dbReference type="Pfam" id="PF07715">
    <property type="entry name" value="Plug"/>
    <property type="match status" value="1"/>
</dbReference>
<evidence type="ECO:0000256" key="3">
    <source>
        <dbReference type="ARBA" id="ARBA00023136"/>
    </source>
</evidence>
<keyword evidence="4" id="KW-0998">Cell outer membrane</keyword>